<dbReference type="EnsemblMetazoa" id="CapteT224782">
    <property type="protein sequence ID" value="CapteP224782"/>
    <property type="gene ID" value="CapteG224782"/>
</dbReference>
<feature type="signal peptide" evidence="1">
    <location>
        <begin position="1"/>
        <end position="23"/>
    </location>
</feature>
<dbReference type="EMBL" id="AMQN01012671">
    <property type="status" value="NOT_ANNOTATED_CDS"/>
    <property type="molecule type" value="Genomic_DNA"/>
</dbReference>
<protein>
    <submittedName>
        <fullName evidence="2 3">Uncharacterized protein</fullName>
    </submittedName>
</protein>
<keyword evidence="4" id="KW-1185">Reference proteome</keyword>
<dbReference type="EMBL" id="KB309672">
    <property type="protein sequence ID" value="ELT93664.1"/>
    <property type="molecule type" value="Genomic_DNA"/>
</dbReference>
<proteinExistence type="predicted"/>
<evidence type="ECO:0000313" key="2">
    <source>
        <dbReference type="EMBL" id="ELT93664.1"/>
    </source>
</evidence>
<dbReference type="OrthoDB" id="6145298at2759"/>
<accession>R7TIW9</accession>
<keyword evidence="1" id="KW-0732">Signal</keyword>
<reference evidence="2 4" key="2">
    <citation type="journal article" date="2013" name="Nature">
        <title>Insights into bilaterian evolution from three spiralian genomes.</title>
        <authorList>
            <person name="Simakov O."/>
            <person name="Marletaz F."/>
            <person name="Cho S.J."/>
            <person name="Edsinger-Gonzales E."/>
            <person name="Havlak P."/>
            <person name="Hellsten U."/>
            <person name="Kuo D.H."/>
            <person name="Larsson T."/>
            <person name="Lv J."/>
            <person name="Arendt D."/>
            <person name="Savage R."/>
            <person name="Osoegawa K."/>
            <person name="de Jong P."/>
            <person name="Grimwood J."/>
            <person name="Chapman J.A."/>
            <person name="Shapiro H."/>
            <person name="Aerts A."/>
            <person name="Otillar R.P."/>
            <person name="Terry A.Y."/>
            <person name="Boore J.L."/>
            <person name="Grigoriev I.V."/>
            <person name="Lindberg D.R."/>
            <person name="Seaver E.C."/>
            <person name="Weisblat D.A."/>
            <person name="Putnam N.H."/>
            <person name="Rokhsar D.S."/>
        </authorList>
    </citation>
    <scope>NUCLEOTIDE SEQUENCE</scope>
    <source>
        <strain evidence="2 4">I ESC-2004</strain>
    </source>
</reference>
<evidence type="ECO:0000313" key="4">
    <source>
        <dbReference type="Proteomes" id="UP000014760"/>
    </source>
</evidence>
<evidence type="ECO:0000256" key="1">
    <source>
        <dbReference type="SAM" id="SignalP"/>
    </source>
</evidence>
<dbReference type="HOGENOM" id="CLU_1950835_0_0_1"/>
<dbReference type="Proteomes" id="UP000014760">
    <property type="component" value="Unassembled WGS sequence"/>
</dbReference>
<organism evidence="2">
    <name type="scientific">Capitella teleta</name>
    <name type="common">Polychaete worm</name>
    <dbReference type="NCBI Taxonomy" id="283909"/>
    <lineage>
        <taxon>Eukaryota</taxon>
        <taxon>Metazoa</taxon>
        <taxon>Spiralia</taxon>
        <taxon>Lophotrochozoa</taxon>
        <taxon>Annelida</taxon>
        <taxon>Polychaeta</taxon>
        <taxon>Sedentaria</taxon>
        <taxon>Scolecida</taxon>
        <taxon>Capitellidae</taxon>
        <taxon>Capitella</taxon>
    </lineage>
</organism>
<reference evidence="4" key="1">
    <citation type="submission" date="2012-12" db="EMBL/GenBank/DDBJ databases">
        <authorList>
            <person name="Hellsten U."/>
            <person name="Grimwood J."/>
            <person name="Chapman J.A."/>
            <person name="Shapiro H."/>
            <person name="Aerts A."/>
            <person name="Otillar R.P."/>
            <person name="Terry A.Y."/>
            <person name="Boore J.L."/>
            <person name="Simakov O."/>
            <person name="Marletaz F."/>
            <person name="Cho S.-J."/>
            <person name="Edsinger-Gonzales E."/>
            <person name="Havlak P."/>
            <person name="Kuo D.-H."/>
            <person name="Larsson T."/>
            <person name="Lv J."/>
            <person name="Arendt D."/>
            <person name="Savage R."/>
            <person name="Osoegawa K."/>
            <person name="de Jong P."/>
            <person name="Lindberg D.R."/>
            <person name="Seaver E.C."/>
            <person name="Weisblat D.A."/>
            <person name="Putnam N.H."/>
            <person name="Grigoriev I.V."/>
            <person name="Rokhsar D.S."/>
        </authorList>
    </citation>
    <scope>NUCLEOTIDE SEQUENCE</scope>
    <source>
        <strain evidence="4">I ESC-2004</strain>
    </source>
</reference>
<dbReference type="AlphaFoldDB" id="R7TIW9"/>
<sequence length="129" mass="14687">MPGSLTLYAMNAFLLSLILLAAANKHDTVCSRCESRELNDLRKLYNNLGVVHMNFRQFLTTVIQSMEGLPDLATMRIELVSVIESYDDCIRACEIPFTKRFAPRSTELGHPRRKPFLIGVLLSNMNIER</sequence>
<evidence type="ECO:0000313" key="3">
    <source>
        <dbReference type="EnsemblMetazoa" id="CapteP224782"/>
    </source>
</evidence>
<feature type="chain" id="PRO_5008787046" evidence="1">
    <location>
        <begin position="24"/>
        <end position="129"/>
    </location>
</feature>
<reference evidence="3" key="3">
    <citation type="submission" date="2015-06" db="UniProtKB">
        <authorList>
            <consortium name="EnsemblMetazoa"/>
        </authorList>
    </citation>
    <scope>IDENTIFICATION</scope>
</reference>
<gene>
    <name evidence="2" type="ORF">CAPTEDRAFT_224782</name>
</gene>
<name>R7TIW9_CAPTE</name>